<dbReference type="Gene3D" id="3.50.4.10">
    <property type="entry name" value="Hepatocyte Growth Factor"/>
    <property type="match status" value="1"/>
</dbReference>
<keyword evidence="3" id="KW-0472">Membrane</keyword>
<dbReference type="PROSITE" id="PS50948">
    <property type="entry name" value="PAN"/>
    <property type="match status" value="1"/>
</dbReference>
<dbReference type="InterPro" id="IPR000177">
    <property type="entry name" value="Apple"/>
</dbReference>
<evidence type="ECO:0000256" key="1">
    <source>
        <dbReference type="ARBA" id="ARBA00022737"/>
    </source>
</evidence>
<dbReference type="Pfam" id="PF00024">
    <property type="entry name" value="PAN_1"/>
    <property type="match status" value="1"/>
</dbReference>
<reference evidence="5" key="1">
    <citation type="submission" date="2021-01" db="EMBL/GenBank/DDBJ databases">
        <authorList>
            <person name="Corre E."/>
            <person name="Pelletier E."/>
            <person name="Niang G."/>
            <person name="Scheremetjew M."/>
            <person name="Finn R."/>
            <person name="Kale V."/>
            <person name="Holt S."/>
            <person name="Cochrane G."/>
            <person name="Meng A."/>
            <person name="Brown T."/>
            <person name="Cohen L."/>
        </authorList>
    </citation>
    <scope>NUCLEOTIDE SEQUENCE</scope>
    <source>
        <strain evidence="5">OF101</strain>
    </source>
</reference>
<dbReference type="GO" id="GO:0006508">
    <property type="term" value="P:proteolysis"/>
    <property type="evidence" value="ECO:0007669"/>
    <property type="project" value="InterPro"/>
</dbReference>
<dbReference type="InterPro" id="IPR003609">
    <property type="entry name" value="Pan_app"/>
</dbReference>
<gene>
    <name evidence="5" type="ORF">ACAT0790_LOCUS60355</name>
</gene>
<organism evidence="5">
    <name type="scientific">Alexandrium catenella</name>
    <name type="common">Red tide dinoflagellate</name>
    <name type="synonym">Gonyaulax catenella</name>
    <dbReference type="NCBI Taxonomy" id="2925"/>
    <lineage>
        <taxon>Eukaryota</taxon>
        <taxon>Sar</taxon>
        <taxon>Alveolata</taxon>
        <taxon>Dinophyceae</taxon>
        <taxon>Gonyaulacales</taxon>
        <taxon>Pyrocystaceae</taxon>
        <taxon>Alexandrium</taxon>
    </lineage>
</organism>
<dbReference type="GO" id="GO:0005576">
    <property type="term" value="C:extracellular region"/>
    <property type="evidence" value="ECO:0007669"/>
    <property type="project" value="InterPro"/>
</dbReference>
<keyword evidence="2" id="KW-1015">Disulfide bond</keyword>
<evidence type="ECO:0000259" key="4">
    <source>
        <dbReference type="PROSITE" id="PS50948"/>
    </source>
</evidence>
<evidence type="ECO:0000256" key="3">
    <source>
        <dbReference type="SAM" id="Phobius"/>
    </source>
</evidence>
<evidence type="ECO:0000256" key="2">
    <source>
        <dbReference type="ARBA" id="ARBA00023157"/>
    </source>
</evidence>
<dbReference type="AlphaFoldDB" id="A0A7S1S3E4"/>
<dbReference type="SUPFAM" id="SSF57414">
    <property type="entry name" value="Hairpin loop containing domain-like"/>
    <property type="match status" value="1"/>
</dbReference>
<proteinExistence type="predicted"/>
<name>A0A7S1S3E4_ALECA</name>
<sequence>MASIAVASHSRPSCVEENMTYDDESVTGALPNGAFVVNALHCQNLCAVSLSCKAFTYKELASPAGVWPAVPAGGCYLFSAEKTLKAEDGAMSGPKSCKDQHHFKMPFNVTMPNSWFPEDAFKKPPEKKPEEEGPSMAEEMKATYQGLKHKVRNLDVCDGPMCCPGSSCHFASGCSSSRGTTRCIGAGLFPPKFGTCQCVTGACDHEGYCSDAPGREDLERKFEAPGAEAAEGVANAALPRHSDPRFALFGIASVLLVVGLAVVVRSSRRRAERQQDALQETFECENLE</sequence>
<keyword evidence="1" id="KW-0677">Repeat</keyword>
<keyword evidence="3" id="KW-0812">Transmembrane</keyword>
<dbReference type="SMART" id="SM00223">
    <property type="entry name" value="APPLE"/>
    <property type="match status" value="1"/>
</dbReference>
<feature type="transmembrane region" description="Helical" evidence="3">
    <location>
        <begin position="246"/>
        <end position="264"/>
    </location>
</feature>
<protein>
    <recommendedName>
        <fullName evidence="4">Apple domain-containing protein</fullName>
    </recommendedName>
</protein>
<keyword evidence="3" id="KW-1133">Transmembrane helix</keyword>
<evidence type="ECO:0000313" key="5">
    <source>
        <dbReference type="EMBL" id="CAD9183583.1"/>
    </source>
</evidence>
<accession>A0A7S1S3E4</accession>
<feature type="domain" description="Apple" evidence="4">
    <location>
        <begin position="14"/>
        <end position="97"/>
    </location>
</feature>
<dbReference type="EMBL" id="HBGE01101291">
    <property type="protein sequence ID" value="CAD9183583.1"/>
    <property type="molecule type" value="Transcribed_RNA"/>
</dbReference>